<keyword evidence="6" id="KW-1185">Reference proteome</keyword>
<dbReference type="SUPFAM" id="SSF53850">
    <property type="entry name" value="Periplasmic binding protein-like II"/>
    <property type="match status" value="1"/>
</dbReference>
<dbReference type="Gene3D" id="3.40.190.10">
    <property type="entry name" value="Periplasmic binding protein-like II"/>
    <property type="match status" value="1"/>
</dbReference>
<dbReference type="PANTHER" id="PTHR30290">
    <property type="entry name" value="PERIPLASMIC BINDING COMPONENT OF ABC TRANSPORTER"/>
    <property type="match status" value="1"/>
</dbReference>
<name>A0ABS5EU71_9PROT</name>
<dbReference type="EMBL" id="JAAGBB010000005">
    <property type="protein sequence ID" value="MBR0663845.1"/>
    <property type="molecule type" value="Genomic_DNA"/>
</dbReference>
<dbReference type="PANTHER" id="PTHR30290:SF38">
    <property type="entry name" value="D,D-DIPEPTIDE-BINDING PERIPLASMIC PROTEIN DDPA-RELATED"/>
    <property type="match status" value="1"/>
</dbReference>
<accession>A0ABS5EU71</accession>
<comment type="subcellular location">
    <subcellularLocation>
        <location evidence="1">Periplasm</location>
    </subcellularLocation>
</comment>
<comment type="similarity">
    <text evidence="2">Belongs to the bacterial solute-binding protein 5 family.</text>
</comment>
<dbReference type="InterPro" id="IPR039424">
    <property type="entry name" value="SBP_5"/>
</dbReference>
<dbReference type="PROSITE" id="PS51318">
    <property type="entry name" value="TAT"/>
    <property type="match status" value="1"/>
</dbReference>
<gene>
    <name evidence="5" type="ORF">GXW71_05680</name>
</gene>
<reference evidence="6" key="1">
    <citation type="journal article" date="2021" name="Syst. Appl. Microbiol.">
        <title>Roseomonas hellenica sp. nov., isolated from roots of wild-growing Alkanna tinctoria.</title>
        <authorList>
            <person name="Rat A."/>
            <person name="Naranjo H.D."/>
            <person name="Lebbe L."/>
            <person name="Cnockaert M."/>
            <person name="Krigas N."/>
            <person name="Grigoriadou K."/>
            <person name="Maloupa E."/>
            <person name="Willems A."/>
        </authorList>
    </citation>
    <scope>NUCLEOTIDE SEQUENCE [LARGE SCALE GENOMIC DNA]</scope>
    <source>
        <strain evidence="6">LMG 31523</strain>
    </source>
</reference>
<evidence type="ECO:0000256" key="3">
    <source>
        <dbReference type="ARBA" id="ARBA00022729"/>
    </source>
</evidence>
<sequence>MALDRRRLLGAGAALGAALAAPRLAEAQNRRVLRFIPQADLGVLDPIWTAGYVTRNHGLLVFDTLYGTDSQMRAQPQMVEGHRVEDAGHTWILTLREGLLFHDGQPVLARDCVASIQRWGRRDSFGQSLLAATDELRADDDRTIRFRLKKPFPLLAHALGKAGSNICAIMPQRLAETDPFRQVTEMVGSGPFRFLAEERVAGARTVYARFDRYQPRQDGIADFTAGPKRAHFDRIEWHVLPDTATAAAAMQSGEMDWWENPSFDLLPLLRRQRALEVSLQDRSGYIGNMRFNQLQPPFNNPALRRAILRAVRQEDFMQAIAGDNQDSWTAGVGFFCPGTPMATDAGLSTMAGPRDMAAARREVAASGYAGERVVLPVPNDFPILKAMGEVGADLLKQVGLNVDVQATDWGSLLQRLAKTEPVEEGGWSVFHTYWSGLDQLNPAVHAYLRANGRAGGRGWPTSPQLESLRAAWLDAGDEAEQKRIAVAMQEQALQDVPYVPLGQMLVPVVRRRELRDMLNGFSLFWNIRRA</sequence>
<dbReference type="CDD" id="cd08502">
    <property type="entry name" value="PBP2_NikA_DppA_OppA_like_16"/>
    <property type="match status" value="1"/>
</dbReference>
<dbReference type="Proteomes" id="UP001196870">
    <property type="component" value="Unassembled WGS sequence"/>
</dbReference>
<keyword evidence="3" id="KW-0732">Signal</keyword>
<dbReference type="InterPro" id="IPR006311">
    <property type="entry name" value="TAT_signal"/>
</dbReference>
<dbReference type="PIRSF" id="PIRSF002741">
    <property type="entry name" value="MppA"/>
    <property type="match status" value="1"/>
</dbReference>
<feature type="domain" description="Solute-binding protein family 5" evidence="4">
    <location>
        <begin position="75"/>
        <end position="436"/>
    </location>
</feature>
<evidence type="ECO:0000256" key="2">
    <source>
        <dbReference type="ARBA" id="ARBA00005695"/>
    </source>
</evidence>
<evidence type="ECO:0000313" key="6">
    <source>
        <dbReference type="Proteomes" id="UP001196870"/>
    </source>
</evidence>
<organism evidence="5 6">
    <name type="scientific">Plastoroseomonas hellenica</name>
    <dbReference type="NCBI Taxonomy" id="2687306"/>
    <lineage>
        <taxon>Bacteria</taxon>
        <taxon>Pseudomonadati</taxon>
        <taxon>Pseudomonadota</taxon>
        <taxon>Alphaproteobacteria</taxon>
        <taxon>Acetobacterales</taxon>
        <taxon>Acetobacteraceae</taxon>
        <taxon>Plastoroseomonas</taxon>
    </lineage>
</organism>
<proteinExistence type="inferred from homology"/>
<evidence type="ECO:0000256" key="1">
    <source>
        <dbReference type="ARBA" id="ARBA00004418"/>
    </source>
</evidence>
<dbReference type="InterPro" id="IPR000914">
    <property type="entry name" value="SBP_5_dom"/>
</dbReference>
<dbReference type="RefSeq" id="WP_211851436.1">
    <property type="nucleotide sequence ID" value="NZ_JAAGBB010000005.1"/>
</dbReference>
<comment type="caution">
    <text evidence="5">The sequence shown here is derived from an EMBL/GenBank/DDBJ whole genome shotgun (WGS) entry which is preliminary data.</text>
</comment>
<protein>
    <submittedName>
        <fullName evidence="5">ABC transporter substrate-binding protein</fullName>
    </submittedName>
</protein>
<evidence type="ECO:0000259" key="4">
    <source>
        <dbReference type="Pfam" id="PF00496"/>
    </source>
</evidence>
<evidence type="ECO:0000313" key="5">
    <source>
        <dbReference type="EMBL" id="MBR0663845.1"/>
    </source>
</evidence>
<dbReference type="Gene3D" id="3.10.105.10">
    <property type="entry name" value="Dipeptide-binding Protein, Domain 3"/>
    <property type="match status" value="1"/>
</dbReference>
<dbReference type="InterPro" id="IPR030678">
    <property type="entry name" value="Peptide/Ni-bd"/>
</dbReference>
<dbReference type="Pfam" id="PF00496">
    <property type="entry name" value="SBP_bac_5"/>
    <property type="match status" value="1"/>
</dbReference>